<dbReference type="SUPFAM" id="SSF55874">
    <property type="entry name" value="ATPase domain of HSP90 chaperone/DNA topoisomerase II/histidine kinase"/>
    <property type="match status" value="1"/>
</dbReference>
<feature type="transmembrane region" description="Helical" evidence="9">
    <location>
        <begin position="7"/>
        <end position="25"/>
    </location>
</feature>
<evidence type="ECO:0000256" key="8">
    <source>
        <dbReference type="ARBA" id="ARBA00023012"/>
    </source>
</evidence>
<evidence type="ECO:0000313" key="12">
    <source>
        <dbReference type="Proteomes" id="UP000239494"/>
    </source>
</evidence>
<keyword evidence="12" id="KW-1185">Reference proteome</keyword>
<keyword evidence="5" id="KW-0547">Nucleotide-binding</keyword>
<accession>A0A2T0TG93</accession>
<feature type="transmembrane region" description="Helical" evidence="9">
    <location>
        <begin position="122"/>
        <end position="139"/>
    </location>
</feature>
<keyword evidence="9" id="KW-1133">Transmembrane helix</keyword>
<dbReference type="InterPro" id="IPR003594">
    <property type="entry name" value="HATPase_dom"/>
</dbReference>
<dbReference type="AlphaFoldDB" id="A0A2T0TG93"/>
<dbReference type="GO" id="GO:0005524">
    <property type="term" value="F:ATP binding"/>
    <property type="evidence" value="ECO:0007669"/>
    <property type="project" value="UniProtKB-KW"/>
</dbReference>
<evidence type="ECO:0000256" key="7">
    <source>
        <dbReference type="ARBA" id="ARBA00022840"/>
    </source>
</evidence>
<dbReference type="OrthoDB" id="227596at2"/>
<evidence type="ECO:0000259" key="10">
    <source>
        <dbReference type="SMART" id="SM00387"/>
    </source>
</evidence>
<keyword evidence="9" id="KW-0812">Transmembrane</keyword>
<dbReference type="InterPro" id="IPR011712">
    <property type="entry name" value="Sig_transdc_His_kin_sub3_dim/P"/>
</dbReference>
<dbReference type="SMART" id="SM00387">
    <property type="entry name" value="HATPase_c"/>
    <property type="match status" value="1"/>
</dbReference>
<dbReference type="Gene3D" id="3.30.565.10">
    <property type="entry name" value="Histidine kinase-like ATPase, C-terminal domain"/>
    <property type="match status" value="1"/>
</dbReference>
<dbReference type="Proteomes" id="UP000239494">
    <property type="component" value="Unassembled WGS sequence"/>
</dbReference>
<feature type="transmembrane region" description="Helical" evidence="9">
    <location>
        <begin position="97"/>
        <end position="115"/>
    </location>
</feature>
<comment type="caution">
    <text evidence="11">The sequence shown here is derived from an EMBL/GenBank/DDBJ whole genome shotgun (WGS) entry which is preliminary data.</text>
</comment>
<evidence type="ECO:0000313" key="11">
    <source>
        <dbReference type="EMBL" id="PRY44690.1"/>
    </source>
</evidence>
<keyword evidence="7" id="KW-0067">ATP-binding</keyword>
<keyword evidence="4" id="KW-0808">Transferase</keyword>
<dbReference type="GO" id="GO:0016020">
    <property type="term" value="C:membrane"/>
    <property type="evidence" value="ECO:0007669"/>
    <property type="project" value="InterPro"/>
</dbReference>
<evidence type="ECO:0000256" key="5">
    <source>
        <dbReference type="ARBA" id="ARBA00022741"/>
    </source>
</evidence>
<keyword evidence="6 11" id="KW-0418">Kinase</keyword>
<dbReference type="InterPro" id="IPR036890">
    <property type="entry name" value="HATPase_C_sf"/>
</dbReference>
<dbReference type="CDD" id="cd16917">
    <property type="entry name" value="HATPase_UhpB-NarQ-NarX-like"/>
    <property type="match status" value="1"/>
</dbReference>
<name>A0A2T0TG93_9PSEU</name>
<proteinExistence type="predicted"/>
<reference evidence="11 12" key="1">
    <citation type="submission" date="2018-03" db="EMBL/GenBank/DDBJ databases">
        <title>Genomic Encyclopedia of Archaeal and Bacterial Type Strains, Phase II (KMG-II): from individual species to whole genera.</title>
        <authorList>
            <person name="Goeker M."/>
        </authorList>
    </citation>
    <scope>NUCLEOTIDE SEQUENCE [LARGE SCALE GENOMIC DNA]</scope>
    <source>
        <strain evidence="11 12">DSM 44720</strain>
    </source>
</reference>
<evidence type="ECO:0000256" key="1">
    <source>
        <dbReference type="ARBA" id="ARBA00000085"/>
    </source>
</evidence>
<feature type="domain" description="Histidine kinase/HSP90-like ATPase" evidence="10">
    <location>
        <begin position="297"/>
        <end position="387"/>
    </location>
</feature>
<organism evidence="11 12">
    <name type="scientific">Umezawaea tangerina</name>
    <dbReference type="NCBI Taxonomy" id="84725"/>
    <lineage>
        <taxon>Bacteria</taxon>
        <taxon>Bacillati</taxon>
        <taxon>Actinomycetota</taxon>
        <taxon>Actinomycetes</taxon>
        <taxon>Pseudonocardiales</taxon>
        <taxon>Pseudonocardiaceae</taxon>
        <taxon>Umezawaea</taxon>
    </lineage>
</organism>
<dbReference type="GO" id="GO:0000155">
    <property type="term" value="F:phosphorelay sensor kinase activity"/>
    <property type="evidence" value="ECO:0007669"/>
    <property type="project" value="InterPro"/>
</dbReference>
<dbReference type="InterPro" id="IPR050482">
    <property type="entry name" value="Sensor_HK_TwoCompSys"/>
</dbReference>
<dbReference type="Pfam" id="PF07730">
    <property type="entry name" value="HisKA_3"/>
    <property type="match status" value="1"/>
</dbReference>
<feature type="transmembrane region" description="Helical" evidence="9">
    <location>
        <begin position="151"/>
        <end position="169"/>
    </location>
</feature>
<dbReference type="EC" id="2.7.13.3" evidence="2"/>
<keyword evidence="8" id="KW-0902">Two-component regulatory system</keyword>
<gene>
    <name evidence="11" type="ORF">CLV43_102255</name>
</gene>
<sequence length="389" mass="40591">MRELRRSWPIAIVLVLALGAQVLVLEAEPLYGRQLVALGLAALACVAALCAHRPVVATVCVCASVLVTTTLICGPGRAVFLDTAGVNGIDGFDLAPGRLGIAESVAVLVLVAMVVRTARPPVVVGVVGAVALVCAHATLLRVGLHSWFTEGGTRVVVLLWVLSVGYGVLLRTRDGERAAAATSAVERVRQDERLDLARELHDVVAHYVTGMLVQAQAAFVVSDRDREAARHALPGIITSGTDAVGAMRRLVGTLRDSAAGTATDDLAADLAVLVDGARAAGVPVRARIELPAPVPPELGRSVLRLVQESLTNAAKHARGATLVEVDVELTPTAVRVSVADDGTGRPAHSGGFGLVGMRERVELLRGRFHAGAARTGWLVTAELPLAVHR</sequence>
<keyword evidence="3" id="KW-0597">Phosphoprotein</keyword>
<keyword evidence="9" id="KW-0472">Membrane</keyword>
<dbReference type="Pfam" id="PF02518">
    <property type="entry name" value="HATPase_c"/>
    <property type="match status" value="1"/>
</dbReference>
<evidence type="ECO:0000256" key="6">
    <source>
        <dbReference type="ARBA" id="ARBA00022777"/>
    </source>
</evidence>
<dbReference type="PANTHER" id="PTHR24421">
    <property type="entry name" value="NITRATE/NITRITE SENSOR PROTEIN NARX-RELATED"/>
    <property type="match status" value="1"/>
</dbReference>
<comment type="catalytic activity">
    <reaction evidence="1">
        <text>ATP + protein L-histidine = ADP + protein N-phospho-L-histidine.</text>
        <dbReference type="EC" id="2.7.13.3"/>
    </reaction>
</comment>
<evidence type="ECO:0000256" key="4">
    <source>
        <dbReference type="ARBA" id="ARBA00022679"/>
    </source>
</evidence>
<evidence type="ECO:0000256" key="9">
    <source>
        <dbReference type="SAM" id="Phobius"/>
    </source>
</evidence>
<dbReference type="EMBL" id="PVTF01000002">
    <property type="protein sequence ID" value="PRY44690.1"/>
    <property type="molecule type" value="Genomic_DNA"/>
</dbReference>
<evidence type="ECO:0000256" key="3">
    <source>
        <dbReference type="ARBA" id="ARBA00022553"/>
    </source>
</evidence>
<dbReference type="PANTHER" id="PTHR24421:SF10">
    <property type="entry name" value="NITRATE_NITRITE SENSOR PROTEIN NARQ"/>
    <property type="match status" value="1"/>
</dbReference>
<feature type="transmembrane region" description="Helical" evidence="9">
    <location>
        <begin position="56"/>
        <end position="77"/>
    </location>
</feature>
<evidence type="ECO:0000256" key="2">
    <source>
        <dbReference type="ARBA" id="ARBA00012438"/>
    </source>
</evidence>
<dbReference type="GO" id="GO:0046983">
    <property type="term" value="F:protein dimerization activity"/>
    <property type="evidence" value="ECO:0007669"/>
    <property type="project" value="InterPro"/>
</dbReference>
<feature type="transmembrane region" description="Helical" evidence="9">
    <location>
        <begin position="31"/>
        <end position="49"/>
    </location>
</feature>
<dbReference type="Gene3D" id="1.20.5.1930">
    <property type="match status" value="1"/>
</dbReference>
<protein>
    <recommendedName>
        <fullName evidence="2">histidine kinase</fullName>
        <ecNumber evidence="2">2.7.13.3</ecNumber>
    </recommendedName>
</protein>
<dbReference type="RefSeq" id="WP_106186290.1">
    <property type="nucleotide sequence ID" value="NZ_PVTF01000002.1"/>
</dbReference>